<dbReference type="AlphaFoldDB" id="A0A0E9PBR7"/>
<organism evidence="1">
    <name type="scientific">Anguilla anguilla</name>
    <name type="common">European freshwater eel</name>
    <name type="synonym">Muraena anguilla</name>
    <dbReference type="NCBI Taxonomy" id="7936"/>
    <lineage>
        <taxon>Eukaryota</taxon>
        <taxon>Metazoa</taxon>
        <taxon>Chordata</taxon>
        <taxon>Craniata</taxon>
        <taxon>Vertebrata</taxon>
        <taxon>Euteleostomi</taxon>
        <taxon>Actinopterygii</taxon>
        <taxon>Neopterygii</taxon>
        <taxon>Teleostei</taxon>
        <taxon>Anguilliformes</taxon>
        <taxon>Anguillidae</taxon>
        <taxon>Anguilla</taxon>
    </lineage>
</organism>
<reference evidence="1" key="2">
    <citation type="journal article" date="2015" name="Fish Shellfish Immunol.">
        <title>Early steps in the European eel (Anguilla anguilla)-Vibrio vulnificus interaction in the gills: Role of the RtxA13 toxin.</title>
        <authorList>
            <person name="Callol A."/>
            <person name="Pajuelo D."/>
            <person name="Ebbesson L."/>
            <person name="Teles M."/>
            <person name="MacKenzie S."/>
            <person name="Amaro C."/>
        </authorList>
    </citation>
    <scope>NUCLEOTIDE SEQUENCE</scope>
</reference>
<reference evidence="1" key="1">
    <citation type="submission" date="2014-11" db="EMBL/GenBank/DDBJ databases">
        <authorList>
            <person name="Amaro Gonzalez C."/>
        </authorList>
    </citation>
    <scope>NUCLEOTIDE SEQUENCE</scope>
</reference>
<sequence>MKMNRPVNAVRTKIPAVSHTLRNQKTGL</sequence>
<accession>A0A0E9PBR7</accession>
<dbReference type="EMBL" id="GBXM01107097">
    <property type="protein sequence ID" value="JAH01480.1"/>
    <property type="molecule type" value="Transcribed_RNA"/>
</dbReference>
<proteinExistence type="predicted"/>
<protein>
    <submittedName>
        <fullName evidence="1">Uncharacterized protein</fullName>
    </submittedName>
</protein>
<name>A0A0E9PBR7_ANGAN</name>
<evidence type="ECO:0000313" key="1">
    <source>
        <dbReference type="EMBL" id="JAH01480.1"/>
    </source>
</evidence>